<organism evidence="1 2">
    <name type="scientific">Geodermatophilus obscurus</name>
    <dbReference type="NCBI Taxonomy" id="1861"/>
    <lineage>
        <taxon>Bacteria</taxon>
        <taxon>Bacillati</taxon>
        <taxon>Actinomycetota</taxon>
        <taxon>Actinomycetes</taxon>
        <taxon>Geodermatophilales</taxon>
        <taxon>Geodermatophilaceae</taxon>
        <taxon>Geodermatophilus</taxon>
    </lineage>
</organism>
<dbReference type="Gene3D" id="2.40.10.10">
    <property type="entry name" value="Trypsin-like serine proteases"/>
    <property type="match status" value="1"/>
</dbReference>
<dbReference type="Proteomes" id="UP000183642">
    <property type="component" value="Unassembled WGS sequence"/>
</dbReference>
<dbReference type="AlphaFoldDB" id="A0A1I5F727"/>
<evidence type="ECO:0000313" key="2">
    <source>
        <dbReference type="Proteomes" id="UP000183642"/>
    </source>
</evidence>
<dbReference type="RefSeq" id="WP_075013302.1">
    <property type="nucleotide sequence ID" value="NZ_FOWE01000004.1"/>
</dbReference>
<evidence type="ECO:0000313" key="1">
    <source>
        <dbReference type="EMBL" id="SFO19450.1"/>
    </source>
</evidence>
<sequence>MLIDSARELKARLTARLAEGFPPVVASDLGGRVWTRPAIGLAPVSPGRVHLAIRVAARADAEILLTGLDDVVRAEVDVRVTGPILAQASPSAGQLQQRTRPLVPGLSVGHPAVSAGTLGGFVRLGGRLAVLSNSHVLAAAGAGAAGDAVLQPGPADGGTPADRVATLAAAVPFTARANRVDAAVATVDEGVGADPGAVPGGPLGTTVPDGYEVEPDEEVEKLGRTTGHTRGRITAVEVDGVAVQYDDGVHVFDDQIEIEGLSGAFSAGGDSGSVIWRSSDRAPLALLFAGSSEGGSTGAGLTFANPLSTVLEALGVEWVSS</sequence>
<dbReference type="InterPro" id="IPR043504">
    <property type="entry name" value="Peptidase_S1_PA_chymotrypsin"/>
</dbReference>
<dbReference type="SUPFAM" id="SSF50494">
    <property type="entry name" value="Trypsin-like serine proteases"/>
    <property type="match status" value="1"/>
</dbReference>
<dbReference type="EMBL" id="FOWE01000004">
    <property type="protein sequence ID" value="SFO19450.1"/>
    <property type="molecule type" value="Genomic_DNA"/>
</dbReference>
<dbReference type="InterPro" id="IPR009003">
    <property type="entry name" value="Peptidase_S1_PA"/>
</dbReference>
<gene>
    <name evidence="1" type="ORF">SAMN05660359_01929</name>
</gene>
<protein>
    <recommendedName>
        <fullName evidence="3">Trypsin-like peptidase domain-containing protein</fullName>
    </recommendedName>
</protein>
<dbReference type="OrthoDB" id="104542at2"/>
<accession>A0A1I5F727</accession>
<name>A0A1I5F727_9ACTN</name>
<reference evidence="2" key="1">
    <citation type="submission" date="2016-10" db="EMBL/GenBank/DDBJ databases">
        <authorList>
            <person name="Varghese N."/>
            <person name="Submissions S."/>
        </authorList>
    </citation>
    <scope>NUCLEOTIDE SEQUENCE [LARGE SCALE GENOMIC DNA]</scope>
    <source>
        <strain evidence="2">DSM 43161</strain>
    </source>
</reference>
<evidence type="ECO:0008006" key="3">
    <source>
        <dbReference type="Google" id="ProtNLM"/>
    </source>
</evidence>
<proteinExistence type="predicted"/>
<keyword evidence="2" id="KW-1185">Reference proteome</keyword>